<dbReference type="AlphaFoldDB" id="A0A9N9AZT8"/>
<keyword evidence="1" id="KW-0472">Membrane</keyword>
<comment type="caution">
    <text evidence="2">The sequence shown here is derived from an EMBL/GenBank/DDBJ whole genome shotgun (WGS) entry which is preliminary data.</text>
</comment>
<feature type="transmembrane region" description="Helical" evidence="1">
    <location>
        <begin position="220"/>
        <end position="237"/>
    </location>
</feature>
<feature type="transmembrane region" description="Helical" evidence="1">
    <location>
        <begin position="52"/>
        <end position="71"/>
    </location>
</feature>
<name>A0A9N9AZT8_9GLOM</name>
<dbReference type="PANTHER" id="PTHR39470:SF1">
    <property type="entry name" value="CHORISMATE SYNTHASE PROTEIN"/>
    <property type="match status" value="1"/>
</dbReference>
<feature type="transmembrane region" description="Helical" evidence="1">
    <location>
        <begin position="144"/>
        <end position="166"/>
    </location>
</feature>
<protein>
    <submittedName>
        <fullName evidence="2">10602_t:CDS:1</fullName>
    </submittedName>
</protein>
<evidence type="ECO:0000256" key="1">
    <source>
        <dbReference type="SAM" id="Phobius"/>
    </source>
</evidence>
<dbReference type="EMBL" id="CAJVPS010001646">
    <property type="protein sequence ID" value="CAG8546117.1"/>
    <property type="molecule type" value="Genomic_DNA"/>
</dbReference>
<keyword evidence="1" id="KW-1133">Transmembrane helix</keyword>
<gene>
    <name evidence="2" type="ORF">ALEPTO_LOCUS5649</name>
</gene>
<dbReference type="OrthoDB" id="4218123at2759"/>
<dbReference type="PANTHER" id="PTHR39470">
    <property type="entry name" value="CHROMOSOME 10, WHOLE GENOME SHOTGUN SEQUENCE"/>
    <property type="match status" value="1"/>
</dbReference>
<proteinExistence type="predicted"/>
<reference evidence="2" key="1">
    <citation type="submission" date="2021-06" db="EMBL/GenBank/DDBJ databases">
        <authorList>
            <person name="Kallberg Y."/>
            <person name="Tangrot J."/>
            <person name="Rosling A."/>
        </authorList>
    </citation>
    <scope>NUCLEOTIDE SEQUENCE</scope>
    <source>
        <strain evidence="2">FL130A</strain>
    </source>
</reference>
<keyword evidence="3" id="KW-1185">Reference proteome</keyword>
<keyword evidence="1" id="KW-0812">Transmembrane</keyword>
<evidence type="ECO:0000313" key="2">
    <source>
        <dbReference type="EMBL" id="CAG8546117.1"/>
    </source>
</evidence>
<feature type="transmembrane region" description="Helical" evidence="1">
    <location>
        <begin position="178"/>
        <end position="195"/>
    </location>
</feature>
<evidence type="ECO:0000313" key="3">
    <source>
        <dbReference type="Proteomes" id="UP000789508"/>
    </source>
</evidence>
<accession>A0A9N9AZT8</accession>
<organism evidence="2 3">
    <name type="scientific">Ambispora leptoticha</name>
    <dbReference type="NCBI Taxonomy" id="144679"/>
    <lineage>
        <taxon>Eukaryota</taxon>
        <taxon>Fungi</taxon>
        <taxon>Fungi incertae sedis</taxon>
        <taxon>Mucoromycota</taxon>
        <taxon>Glomeromycotina</taxon>
        <taxon>Glomeromycetes</taxon>
        <taxon>Archaeosporales</taxon>
        <taxon>Ambisporaceae</taxon>
        <taxon>Ambispora</taxon>
    </lineage>
</organism>
<dbReference type="Proteomes" id="UP000789508">
    <property type="component" value="Unassembled WGS sequence"/>
</dbReference>
<sequence length="372" mass="42873">MINRDLIQFLITISIPFLLQKVLEYLRRRNSSSYNIHQNNQQKKHEPTRAEYSVTALLILTVLYHLYYLLISVPENIFSTLRVPLRTPTTQLKFLLGTASKRYTQPVIDTLSTKFASLENRYLYTTYGHEAFLDCIYCRDATDYFYYILPKITFSYVVMVAIMGLATMLRRKQDYRTYSVVFLVVCGAFDIYSYATLDLRLLISNSAISVDYYHYSTADFYRRLAFLGVSFAILILNRTDVRTEAEILLDLQRSQEYVIARLKGATLQRAAILRDTGLRKTFVDYYKRVEVEEGVIHSDPEYKKARAAALAKLNVENLTRDAELYVENLTKVRESEGISTHRERNDMYRAVATNSTLVGGGALSNENDIGGL</sequence>